<accession>A0ABR2QUU2</accession>
<dbReference type="Proteomes" id="UP001396334">
    <property type="component" value="Unassembled WGS sequence"/>
</dbReference>
<reference evidence="2 3" key="1">
    <citation type="journal article" date="2024" name="G3 (Bethesda)">
        <title>Genome assembly of Hibiscus sabdariffa L. provides insights into metabolisms of medicinal natural products.</title>
        <authorList>
            <person name="Kim T."/>
        </authorList>
    </citation>
    <scope>NUCLEOTIDE SEQUENCE [LARGE SCALE GENOMIC DNA]</scope>
    <source>
        <strain evidence="2">TK-2024</strain>
        <tissue evidence="2">Old leaves</tissue>
    </source>
</reference>
<feature type="region of interest" description="Disordered" evidence="1">
    <location>
        <begin position="1"/>
        <end position="73"/>
    </location>
</feature>
<feature type="compositionally biased region" description="Polar residues" evidence="1">
    <location>
        <begin position="18"/>
        <end position="27"/>
    </location>
</feature>
<evidence type="ECO:0000256" key="1">
    <source>
        <dbReference type="SAM" id="MobiDB-lite"/>
    </source>
</evidence>
<sequence>MFQSRKRSLAKSERESNPAVSTNQSSIEEAKLEMTASGKPPKHSASVASGQSNPGIDPTGLHEGLSRKTRSGP</sequence>
<organism evidence="2 3">
    <name type="scientific">Hibiscus sabdariffa</name>
    <name type="common">roselle</name>
    <dbReference type="NCBI Taxonomy" id="183260"/>
    <lineage>
        <taxon>Eukaryota</taxon>
        <taxon>Viridiplantae</taxon>
        <taxon>Streptophyta</taxon>
        <taxon>Embryophyta</taxon>
        <taxon>Tracheophyta</taxon>
        <taxon>Spermatophyta</taxon>
        <taxon>Magnoliopsida</taxon>
        <taxon>eudicotyledons</taxon>
        <taxon>Gunneridae</taxon>
        <taxon>Pentapetalae</taxon>
        <taxon>rosids</taxon>
        <taxon>malvids</taxon>
        <taxon>Malvales</taxon>
        <taxon>Malvaceae</taxon>
        <taxon>Malvoideae</taxon>
        <taxon>Hibiscus</taxon>
    </lineage>
</organism>
<dbReference type="EMBL" id="JBBPBN010000031">
    <property type="protein sequence ID" value="KAK9004436.1"/>
    <property type="molecule type" value="Genomic_DNA"/>
</dbReference>
<proteinExistence type="predicted"/>
<keyword evidence="3" id="KW-1185">Reference proteome</keyword>
<evidence type="ECO:0000313" key="3">
    <source>
        <dbReference type="Proteomes" id="UP001396334"/>
    </source>
</evidence>
<evidence type="ECO:0000313" key="2">
    <source>
        <dbReference type="EMBL" id="KAK9004436.1"/>
    </source>
</evidence>
<gene>
    <name evidence="2" type="ORF">V6N11_002236</name>
</gene>
<comment type="caution">
    <text evidence="2">The sequence shown here is derived from an EMBL/GenBank/DDBJ whole genome shotgun (WGS) entry which is preliminary data.</text>
</comment>
<name>A0ABR2QUU2_9ROSI</name>
<protein>
    <submittedName>
        <fullName evidence="2">Uncharacterized protein</fullName>
    </submittedName>
</protein>